<dbReference type="AlphaFoldDB" id="E0PRA9"/>
<evidence type="ECO:0000256" key="3">
    <source>
        <dbReference type="ARBA" id="ARBA00022827"/>
    </source>
</evidence>
<dbReference type="InterPro" id="IPR006322">
    <property type="entry name" value="Glutathione_Rdtase_euk/bac"/>
</dbReference>
<feature type="disulfide bond" description="Redox-active" evidence="9">
    <location>
        <begin position="74"/>
        <end position="79"/>
    </location>
</feature>
<dbReference type="Pfam" id="PF07992">
    <property type="entry name" value="Pyr_redox_2"/>
    <property type="match status" value="1"/>
</dbReference>
<dbReference type="InterPro" id="IPR023753">
    <property type="entry name" value="FAD/NAD-binding_dom"/>
</dbReference>
<gene>
    <name evidence="13" type="primary">gor</name>
    <name evidence="13" type="ORF">HMPREF8571_1235</name>
</gene>
<evidence type="ECO:0000256" key="7">
    <source>
        <dbReference type="PIRSR" id="PIRSR000350-2"/>
    </source>
</evidence>
<evidence type="ECO:0000259" key="11">
    <source>
        <dbReference type="Pfam" id="PF02852"/>
    </source>
</evidence>
<dbReference type="Pfam" id="PF02852">
    <property type="entry name" value="Pyr_redox_dim"/>
    <property type="match status" value="1"/>
</dbReference>
<keyword evidence="8" id="KW-0520">NAD</keyword>
<evidence type="ECO:0000256" key="1">
    <source>
        <dbReference type="ARBA" id="ARBA00007532"/>
    </source>
</evidence>
<comment type="caution">
    <text evidence="13">The sequence shown here is derived from an EMBL/GenBank/DDBJ whole genome shotgun (WGS) entry which is preliminary data.</text>
</comment>
<protein>
    <submittedName>
        <fullName evidence="13">Glutathione-disulfide reductase</fullName>
        <ecNumber evidence="13">1.8.1.7</ecNumber>
    </submittedName>
</protein>
<dbReference type="InterPro" id="IPR001100">
    <property type="entry name" value="Pyr_nuc-diS_OxRdtase"/>
</dbReference>
<dbReference type="InterPro" id="IPR046952">
    <property type="entry name" value="GSHR/TRXR-like"/>
</dbReference>
<dbReference type="GO" id="GO:0004362">
    <property type="term" value="F:glutathione-disulfide reductase (NADPH) activity"/>
    <property type="evidence" value="ECO:0007669"/>
    <property type="project" value="UniProtKB-EC"/>
</dbReference>
<dbReference type="EMBL" id="AEEN01000012">
    <property type="protein sequence ID" value="EFM31865.1"/>
    <property type="molecule type" value="Genomic_DNA"/>
</dbReference>
<dbReference type="PIRSF" id="PIRSF000350">
    <property type="entry name" value="Mercury_reductase_MerA"/>
    <property type="match status" value="1"/>
</dbReference>
<dbReference type="GO" id="GO:0050661">
    <property type="term" value="F:NADP binding"/>
    <property type="evidence" value="ECO:0007669"/>
    <property type="project" value="InterPro"/>
</dbReference>
<feature type="binding site" evidence="8">
    <location>
        <position position="83"/>
    </location>
    <ligand>
        <name>FAD</name>
        <dbReference type="ChEBI" id="CHEBI:57692"/>
    </ligand>
</feature>
<evidence type="ECO:0000256" key="8">
    <source>
        <dbReference type="PIRSR" id="PIRSR000350-3"/>
    </source>
</evidence>
<dbReference type="HOGENOM" id="CLU_016755_2_2_9"/>
<keyword evidence="4 10" id="KW-0560">Oxidoreductase</keyword>
<dbReference type="PRINTS" id="PR00411">
    <property type="entry name" value="PNDRDTASEI"/>
</dbReference>
<feature type="domain" description="Pyridine nucleotide-disulphide oxidoreductase dimerisation" evidence="11">
    <location>
        <begin position="370"/>
        <end position="480"/>
    </location>
</feature>
<keyword evidence="8" id="KW-0547">Nucleotide-binding</keyword>
<dbReference type="PANTHER" id="PTHR42737:SF2">
    <property type="entry name" value="GLUTATHIONE REDUCTASE"/>
    <property type="match status" value="1"/>
</dbReference>
<keyword evidence="6 10" id="KW-0676">Redox-active center</keyword>
<evidence type="ECO:0000256" key="4">
    <source>
        <dbReference type="ARBA" id="ARBA00023002"/>
    </source>
</evidence>
<reference evidence="13 14" key="1">
    <citation type="submission" date="2010-07" db="EMBL/GenBank/DDBJ databases">
        <authorList>
            <person name="Muzny D."/>
            <person name="Qin X."/>
            <person name="Deng J."/>
            <person name="Jiang H."/>
            <person name="Liu Y."/>
            <person name="Qu J."/>
            <person name="Song X.-Z."/>
            <person name="Zhang L."/>
            <person name="Thornton R."/>
            <person name="Coyle M."/>
            <person name="Francisco L."/>
            <person name="Jackson L."/>
            <person name="Javaid M."/>
            <person name="Korchina V."/>
            <person name="Kovar C."/>
            <person name="Mata R."/>
            <person name="Mathew T."/>
            <person name="Ngo R."/>
            <person name="Nguyen L."/>
            <person name="Nguyen N."/>
            <person name="Okwuonu G."/>
            <person name="Ongeri F."/>
            <person name="Pham C."/>
            <person name="Simmons D."/>
            <person name="Wilczek-Boney K."/>
            <person name="Hale W."/>
            <person name="Jakkamsetti A."/>
            <person name="Pham P."/>
            <person name="Ruth R."/>
            <person name="San Lucas F."/>
            <person name="Warren J."/>
            <person name="Zhang J."/>
            <person name="Zhao Z."/>
            <person name="Zhou C."/>
            <person name="Zhu D."/>
            <person name="Lee S."/>
            <person name="Bess C."/>
            <person name="Blankenburg K."/>
            <person name="Forbes L."/>
            <person name="Fu Q."/>
            <person name="Gubbala S."/>
            <person name="Hirani K."/>
            <person name="Jayaseelan J.C."/>
            <person name="Lara F."/>
            <person name="Munidasa M."/>
            <person name="Palculict T."/>
            <person name="Patil S."/>
            <person name="Pu L.-L."/>
            <person name="Saada N."/>
            <person name="Tang L."/>
            <person name="Weissenberger G."/>
            <person name="Zhu Y."/>
            <person name="Hemphill L."/>
            <person name="Shang Y."/>
            <person name="Youmans B."/>
            <person name="Ayvaz T."/>
            <person name="Ross M."/>
            <person name="Santibanez J."/>
            <person name="Aqrawi P."/>
            <person name="Gross S."/>
            <person name="Joshi V."/>
            <person name="Fowler G."/>
            <person name="Nazareth L."/>
            <person name="Reid J."/>
            <person name="Worley K."/>
            <person name="Petrosino J."/>
            <person name="Highlander S."/>
            <person name="Gibbs R."/>
        </authorList>
    </citation>
    <scope>NUCLEOTIDE SEQUENCE [LARGE SCALE GENOMIC DNA]</scope>
    <source>
        <strain evidence="13 14">ATCC 6249</strain>
    </source>
</reference>
<dbReference type="InterPro" id="IPR016156">
    <property type="entry name" value="FAD/NAD-linked_Rdtase_dimer_sf"/>
</dbReference>
<dbReference type="PROSITE" id="PS00076">
    <property type="entry name" value="PYRIDINE_REDOX_1"/>
    <property type="match status" value="1"/>
</dbReference>
<dbReference type="NCBIfam" id="TIGR01421">
    <property type="entry name" value="gluta_reduc_1"/>
    <property type="match status" value="1"/>
</dbReference>
<feature type="binding site" evidence="8">
    <location>
        <position position="334"/>
    </location>
    <ligand>
        <name>FAD</name>
        <dbReference type="ChEBI" id="CHEBI:57692"/>
    </ligand>
</feature>
<feature type="domain" description="FAD/NAD(P)-binding" evidence="12">
    <location>
        <begin position="37"/>
        <end position="349"/>
    </location>
</feature>
<feature type="binding site" evidence="8">
    <location>
        <begin position="206"/>
        <end position="213"/>
    </location>
    <ligand>
        <name>NAD(+)</name>
        <dbReference type="ChEBI" id="CHEBI:57540"/>
    </ligand>
</feature>
<dbReference type="Proteomes" id="UP000003823">
    <property type="component" value="Unassembled WGS sequence"/>
</dbReference>
<dbReference type="InterPro" id="IPR036188">
    <property type="entry name" value="FAD/NAD-bd_sf"/>
</dbReference>
<evidence type="ECO:0000256" key="6">
    <source>
        <dbReference type="ARBA" id="ARBA00023284"/>
    </source>
</evidence>
<evidence type="ECO:0000256" key="5">
    <source>
        <dbReference type="ARBA" id="ARBA00023157"/>
    </source>
</evidence>
<dbReference type="GO" id="GO:0034599">
    <property type="term" value="P:cellular response to oxidative stress"/>
    <property type="evidence" value="ECO:0007669"/>
    <property type="project" value="TreeGrafter"/>
</dbReference>
<dbReference type="FunFam" id="3.30.390.30:FF:000003">
    <property type="entry name" value="Glutathione reductase"/>
    <property type="match status" value="1"/>
</dbReference>
<dbReference type="GO" id="GO:0006749">
    <property type="term" value="P:glutathione metabolic process"/>
    <property type="evidence" value="ECO:0007669"/>
    <property type="project" value="InterPro"/>
</dbReference>
<comment type="similarity">
    <text evidence="1 10">Belongs to the class-I pyridine nucleotide-disulfide oxidoreductase family.</text>
</comment>
<organism evidence="13 14">
    <name type="scientific">Streptococcus mitis ATCC 6249</name>
    <dbReference type="NCBI Taxonomy" id="864567"/>
    <lineage>
        <taxon>Bacteria</taxon>
        <taxon>Bacillati</taxon>
        <taxon>Bacillota</taxon>
        <taxon>Bacilli</taxon>
        <taxon>Lactobacillales</taxon>
        <taxon>Streptococcaceae</taxon>
        <taxon>Streptococcus</taxon>
        <taxon>Streptococcus mitis group</taxon>
    </lineage>
</organism>
<dbReference type="GO" id="GO:0005829">
    <property type="term" value="C:cytosol"/>
    <property type="evidence" value="ECO:0007669"/>
    <property type="project" value="TreeGrafter"/>
</dbReference>
<dbReference type="NCBIfam" id="NF004776">
    <property type="entry name" value="PRK06116.1"/>
    <property type="match status" value="1"/>
</dbReference>
<dbReference type="eggNOG" id="COG1249">
    <property type="taxonomic scope" value="Bacteria"/>
</dbReference>
<dbReference type="SUPFAM" id="SSF55424">
    <property type="entry name" value="FAD/NAD-linked reductases, dimerisation (C-terminal) domain"/>
    <property type="match status" value="1"/>
</dbReference>
<dbReference type="GO" id="GO:0045454">
    <property type="term" value="P:cell redox homeostasis"/>
    <property type="evidence" value="ECO:0007669"/>
    <property type="project" value="InterPro"/>
</dbReference>
<dbReference type="PRINTS" id="PR00368">
    <property type="entry name" value="FADPNR"/>
</dbReference>
<dbReference type="FunFam" id="3.50.50.60:FF:000306">
    <property type="entry name" value="Glutathione reductase"/>
    <property type="match status" value="1"/>
</dbReference>
<name>E0PRA9_STRMT</name>
<dbReference type="Gene3D" id="3.30.390.30">
    <property type="match status" value="1"/>
</dbReference>
<evidence type="ECO:0000259" key="12">
    <source>
        <dbReference type="Pfam" id="PF07992"/>
    </source>
</evidence>
<dbReference type="Gene3D" id="3.50.50.60">
    <property type="entry name" value="FAD/NAD(P)-binding domain"/>
    <property type="match status" value="2"/>
</dbReference>
<evidence type="ECO:0000313" key="13">
    <source>
        <dbReference type="EMBL" id="EFM31865.1"/>
    </source>
</evidence>
<feature type="binding site" evidence="8">
    <location>
        <position position="293"/>
    </location>
    <ligand>
        <name>NAD(+)</name>
        <dbReference type="ChEBI" id="CHEBI:57540"/>
    </ligand>
</feature>
<evidence type="ECO:0000256" key="9">
    <source>
        <dbReference type="PIRSR" id="PIRSR000350-4"/>
    </source>
</evidence>
<keyword evidence="3 8" id="KW-0274">FAD</keyword>
<proteinExistence type="inferred from homology"/>
<dbReference type="GO" id="GO:0050660">
    <property type="term" value="F:flavin adenine dinucleotide binding"/>
    <property type="evidence" value="ECO:0007669"/>
    <property type="project" value="InterPro"/>
</dbReference>
<keyword evidence="2 10" id="KW-0285">Flavoprotein</keyword>
<dbReference type="InterPro" id="IPR012999">
    <property type="entry name" value="Pyr_OxRdtase_I_AS"/>
</dbReference>
<sequence>MASVFLIFLNVADFCIQKAKTIEYDYQSYKEFSMREYDIIAIGGGSGGIATMNRAGEHGAKAAVIEEKKLGGTCVNVGCVPKKIMWYGAQIAESFHHYGPDYGFTSSNVQFDFAKLRQNREAYIDRARSSYDGSFKRNGVDLIEGRAHFVDSHTVSVNGELIRAKHIVIATGARPSIPTIPGAELGGSSDDVFAWEQLPESVAILGAGYIAVELAGVLHTLGVQTDLFVRRDRPLRGFDSYIVEGLVNEMEKTGLPLHTHKVPVKLEETEQGIAIHFEDGSSHTASQVIWATGRRPNVDGLELEKAGVTLNQRGFIQVDEYQNTVVDGIYALGDVTGEKELTPVAIKAGRTLSERLFNGKTSAKMDYTTIPTVVFSHPAIGTVGLTEDQAIKEYGQDNIKVYKSSFASMYSAVTNHRQESRFKLITAGDDEKVVGLHGLGYGVDEMIQGFAVAIKMGATKADFDATVAIHPTASEEFVTMR</sequence>
<evidence type="ECO:0000256" key="10">
    <source>
        <dbReference type="RuleBase" id="RU003691"/>
    </source>
</evidence>
<evidence type="ECO:0000313" key="14">
    <source>
        <dbReference type="Proteomes" id="UP000003823"/>
    </source>
</evidence>
<dbReference type="PANTHER" id="PTHR42737">
    <property type="entry name" value="GLUTATHIONE REDUCTASE"/>
    <property type="match status" value="1"/>
</dbReference>
<dbReference type="EC" id="1.8.1.7" evidence="13"/>
<comment type="cofactor">
    <cofactor evidence="8">
        <name>FAD</name>
        <dbReference type="ChEBI" id="CHEBI:57692"/>
    </cofactor>
    <text evidence="8">Binds 1 FAD per subunit.</text>
</comment>
<evidence type="ECO:0000256" key="2">
    <source>
        <dbReference type="ARBA" id="ARBA00022630"/>
    </source>
</evidence>
<keyword evidence="5" id="KW-1015">Disulfide bond</keyword>
<feature type="active site" description="Proton acceptor" evidence="7">
    <location>
        <position position="470"/>
    </location>
</feature>
<dbReference type="SUPFAM" id="SSF51905">
    <property type="entry name" value="FAD/NAD(P)-binding domain"/>
    <property type="match status" value="1"/>
</dbReference>
<accession>E0PRA9</accession>
<dbReference type="InterPro" id="IPR004099">
    <property type="entry name" value="Pyr_nucl-diS_OxRdtase_dimer"/>
</dbReference>